<comment type="subcellular location">
    <subcellularLocation>
        <location evidence="1">Secreted</location>
    </subcellularLocation>
</comment>
<evidence type="ECO:0000256" key="1">
    <source>
        <dbReference type="ARBA" id="ARBA00004613"/>
    </source>
</evidence>
<name>A0A344PH31_9RHOB</name>
<keyword evidence="2" id="KW-0964">Secreted</keyword>
<dbReference type="KEGG" id="pars:DRW48_02375"/>
<gene>
    <name evidence="3" type="ORF">DRW48_02375</name>
</gene>
<dbReference type="RefSeq" id="WP_114075005.1">
    <property type="nucleotide sequence ID" value="NZ_CP030918.1"/>
</dbReference>
<dbReference type="PRINTS" id="PR00313">
    <property type="entry name" value="CABNDNGRPT"/>
</dbReference>
<dbReference type="Pfam" id="PF00353">
    <property type="entry name" value="HemolysinCabind"/>
    <property type="match status" value="2"/>
</dbReference>
<dbReference type="SUPFAM" id="SSF51120">
    <property type="entry name" value="beta-Roll"/>
    <property type="match status" value="1"/>
</dbReference>
<proteinExistence type="predicted"/>
<dbReference type="InterPro" id="IPR050557">
    <property type="entry name" value="RTX_toxin/Mannuronan_C5-epim"/>
</dbReference>
<evidence type="ECO:0008006" key="5">
    <source>
        <dbReference type="Google" id="ProtNLM"/>
    </source>
</evidence>
<dbReference type="Proteomes" id="UP000252023">
    <property type="component" value="Chromosome"/>
</dbReference>
<dbReference type="GO" id="GO:0005576">
    <property type="term" value="C:extracellular region"/>
    <property type="evidence" value="ECO:0007669"/>
    <property type="project" value="UniProtKB-SubCell"/>
</dbReference>
<dbReference type="PROSITE" id="PS00330">
    <property type="entry name" value="HEMOLYSIN_CALCIUM"/>
    <property type="match status" value="3"/>
</dbReference>
<dbReference type="InterPro" id="IPR001343">
    <property type="entry name" value="Hemolysn_Ca-bd"/>
</dbReference>
<dbReference type="InterPro" id="IPR018511">
    <property type="entry name" value="Hemolysin-typ_Ca-bd_CS"/>
</dbReference>
<dbReference type="AlphaFoldDB" id="A0A344PH31"/>
<dbReference type="PANTHER" id="PTHR38340:SF1">
    <property type="entry name" value="S-LAYER PROTEIN"/>
    <property type="match status" value="1"/>
</dbReference>
<reference evidence="4" key="1">
    <citation type="submission" date="2018-07" db="EMBL/GenBank/DDBJ databases">
        <title>Genome sequencing of Paracoccus sp. SC2-6.</title>
        <authorList>
            <person name="Heo J."/>
            <person name="Kim S.-J."/>
            <person name="Kwon S.-W."/>
        </authorList>
    </citation>
    <scope>NUCLEOTIDE SEQUENCE [LARGE SCALE GENOMIC DNA]</scope>
    <source>
        <strain evidence="4">SC2-6</strain>
    </source>
</reference>
<dbReference type="PANTHER" id="PTHR38340">
    <property type="entry name" value="S-LAYER PROTEIN"/>
    <property type="match status" value="1"/>
</dbReference>
<sequence length="313" mass="32175">MSYYGRLPTGYSIGGSISPVGETDSYRVTLVPGLTYSITAQGSSSGNGTLVDPHMALTTLSGRQLAYDDDISSSNYDAQIVWTAPAGGSSLDYFVNVAENGDNASGTYKLTVSAGYASNYADRVVGSAYGDAIAGMDGNDQLAGGNGNDYLYGQNGNDYLMGLNDHDYLSGATGNDSLRGGTGSDRLVGGAGADQLVGGSGADRFIFYAGDSGRYDYDAIMAGDGGLAFDGIGAAAGDVIDLSAIDANPYVAGNQAFQFSSTLTTGTAYLTENTRGDTVLMASTDADSEPELVIQIRDGAYTASQYAANDFIL</sequence>
<dbReference type="InterPro" id="IPR011049">
    <property type="entry name" value="Serralysin-like_metalloprot_C"/>
</dbReference>
<accession>A0A344PH31</accession>
<evidence type="ECO:0000256" key="2">
    <source>
        <dbReference type="ARBA" id="ARBA00022525"/>
    </source>
</evidence>
<evidence type="ECO:0000313" key="4">
    <source>
        <dbReference type="Proteomes" id="UP000252023"/>
    </source>
</evidence>
<dbReference type="GO" id="GO:0005509">
    <property type="term" value="F:calcium ion binding"/>
    <property type="evidence" value="ECO:0007669"/>
    <property type="project" value="InterPro"/>
</dbReference>
<organism evidence="3 4">
    <name type="scientific">Paracoccus suum</name>
    <dbReference type="NCBI Taxonomy" id="2259340"/>
    <lineage>
        <taxon>Bacteria</taxon>
        <taxon>Pseudomonadati</taxon>
        <taxon>Pseudomonadota</taxon>
        <taxon>Alphaproteobacteria</taxon>
        <taxon>Rhodobacterales</taxon>
        <taxon>Paracoccaceae</taxon>
        <taxon>Paracoccus</taxon>
    </lineage>
</organism>
<dbReference type="Gene3D" id="2.60.120.380">
    <property type="match status" value="1"/>
</dbReference>
<dbReference type="Gene3D" id="2.150.10.10">
    <property type="entry name" value="Serralysin-like metalloprotease, C-terminal"/>
    <property type="match status" value="1"/>
</dbReference>
<dbReference type="OrthoDB" id="7876310at2"/>
<keyword evidence="4" id="KW-1185">Reference proteome</keyword>
<protein>
    <recommendedName>
        <fullName evidence="5">Calcium-binding protein</fullName>
    </recommendedName>
</protein>
<dbReference type="EMBL" id="CP030918">
    <property type="protein sequence ID" value="AXC48686.1"/>
    <property type="molecule type" value="Genomic_DNA"/>
</dbReference>
<evidence type="ECO:0000313" key="3">
    <source>
        <dbReference type="EMBL" id="AXC48686.1"/>
    </source>
</evidence>